<dbReference type="PANTHER" id="PTHR46124:SF2">
    <property type="entry name" value="D-AMINOACYL-TRNA DEACYLASE"/>
    <property type="match status" value="1"/>
</dbReference>
<keyword evidence="3" id="KW-0378">Hydrolase</keyword>
<name>A0A5C1Q804_9SPIO</name>
<proteinExistence type="inferred from homology"/>
<dbReference type="Proteomes" id="UP000323824">
    <property type="component" value="Chromosome"/>
</dbReference>
<sequence>MKHFDSHVHIGLINDDPMEQLMVIQKSKQQKISKMLSICNNLIDFDNVYNNLISESAVYHAVGVSPSEVIHPGKDWERKIEERAALKRVVAVGETGLDYYRKFGDKNSQIDLFIRQLEIADHLDLPVVIHNREAGVDILDILKDKLPRRGGVLHCYSEDWKFAQKVLNNHDNLYISFAGNVTYRNARTLQETAYNMPLERMVVETESPFMVSSAHKGKRNMPFYLPATVEFLAELREMDVTEFADTIYKNTLELFNINE</sequence>
<dbReference type="SUPFAM" id="SSF51556">
    <property type="entry name" value="Metallo-dependent hydrolases"/>
    <property type="match status" value="1"/>
</dbReference>
<evidence type="ECO:0000313" key="6">
    <source>
        <dbReference type="Proteomes" id="UP000323824"/>
    </source>
</evidence>
<dbReference type="AlphaFoldDB" id="A0A5C1Q804"/>
<dbReference type="CDD" id="cd01310">
    <property type="entry name" value="TatD_DNAse"/>
    <property type="match status" value="1"/>
</dbReference>
<evidence type="ECO:0000256" key="3">
    <source>
        <dbReference type="ARBA" id="ARBA00022801"/>
    </source>
</evidence>
<dbReference type="GO" id="GO:0046872">
    <property type="term" value="F:metal ion binding"/>
    <property type="evidence" value="ECO:0007669"/>
    <property type="project" value="UniProtKB-KW"/>
</dbReference>
<dbReference type="GO" id="GO:0004536">
    <property type="term" value="F:DNA nuclease activity"/>
    <property type="evidence" value="ECO:0007669"/>
    <property type="project" value="InterPro"/>
</dbReference>
<evidence type="ECO:0000256" key="1">
    <source>
        <dbReference type="ARBA" id="ARBA00009275"/>
    </source>
</evidence>
<dbReference type="InterPro" id="IPR015991">
    <property type="entry name" value="TatD/YcfH-like"/>
</dbReference>
<dbReference type="OrthoDB" id="9810005at2"/>
<evidence type="ECO:0000256" key="2">
    <source>
        <dbReference type="ARBA" id="ARBA00022723"/>
    </source>
</evidence>
<feature type="binding site" evidence="4">
    <location>
        <position position="154"/>
    </location>
    <ligand>
        <name>a divalent metal cation</name>
        <dbReference type="ChEBI" id="CHEBI:60240"/>
        <label>2</label>
    </ligand>
</feature>
<accession>A0A5C1Q804</accession>
<dbReference type="EMBL" id="CP035807">
    <property type="protein sequence ID" value="QEN03601.1"/>
    <property type="molecule type" value="Genomic_DNA"/>
</dbReference>
<dbReference type="PANTHER" id="PTHR46124">
    <property type="entry name" value="D-AMINOACYL-TRNA DEACYLASE"/>
    <property type="match status" value="1"/>
</dbReference>
<dbReference type="FunFam" id="3.20.20.140:FF:000005">
    <property type="entry name" value="TatD family hydrolase"/>
    <property type="match status" value="1"/>
</dbReference>
<dbReference type="InterPro" id="IPR032466">
    <property type="entry name" value="Metal_Hydrolase"/>
</dbReference>
<dbReference type="KEGG" id="sper:EW093_02435"/>
<dbReference type="GO" id="GO:0016788">
    <property type="term" value="F:hydrolase activity, acting on ester bonds"/>
    <property type="evidence" value="ECO:0007669"/>
    <property type="project" value="InterPro"/>
</dbReference>
<reference evidence="5 6" key="2">
    <citation type="submission" date="2019-09" db="EMBL/GenBank/DDBJ databases">
        <title>Complete Genome Sequence and Methylome Analysis of free living Spirochaetas.</title>
        <authorList>
            <person name="Leshcheva N."/>
            <person name="Mikheeva N."/>
        </authorList>
    </citation>
    <scope>NUCLEOTIDE SEQUENCE [LARGE SCALE GENOMIC DNA]</scope>
    <source>
        <strain evidence="5 6">P</strain>
    </source>
</reference>
<feature type="binding site" evidence="4">
    <location>
        <position position="7"/>
    </location>
    <ligand>
        <name>a divalent metal cation</name>
        <dbReference type="ChEBI" id="CHEBI:60240"/>
        <label>1</label>
    </ligand>
</feature>
<evidence type="ECO:0000256" key="4">
    <source>
        <dbReference type="PIRSR" id="PIRSR005902-1"/>
    </source>
</evidence>
<comment type="similarity">
    <text evidence="1">Belongs to the metallo-dependent hydrolases superfamily. TatD-type hydrolase family.</text>
</comment>
<dbReference type="PIRSF" id="PIRSF005902">
    <property type="entry name" value="DNase_TatD"/>
    <property type="match status" value="1"/>
</dbReference>
<dbReference type="RefSeq" id="WP_149566859.1">
    <property type="nucleotide sequence ID" value="NZ_CP035807.1"/>
</dbReference>
<organism evidence="5 6">
    <name type="scientific">Thiospirochaeta perfilievii</name>
    <dbReference type="NCBI Taxonomy" id="252967"/>
    <lineage>
        <taxon>Bacteria</taxon>
        <taxon>Pseudomonadati</taxon>
        <taxon>Spirochaetota</taxon>
        <taxon>Spirochaetia</taxon>
        <taxon>Spirochaetales</taxon>
        <taxon>Spirochaetaceae</taxon>
        <taxon>Thiospirochaeta</taxon>
    </lineage>
</organism>
<protein>
    <submittedName>
        <fullName evidence="5">TatD family deoxyribonuclease</fullName>
    </submittedName>
</protein>
<reference evidence="5 6" key="1">
    <citation type="submission" date="2019-02" db="EMBL/GenBank/DDBJ databases">
        <authorList>
            <person name="Fomenkov A."/>
            <person name="Dubinina G."/>
            <person name="Grabovich M."/>
            <person name="Vincze T."/>
            <person name="Roberts R.J."/>
        </authorList>
    </citation>
    <scope>NUCLEOTIDE SEQUENCE [LARGE SCALE GENOMIC DNA]</scope>
    <source>
        <strain evidence="5 6">P</strain>
    </source>
</reference>
<feature type="binding site" evidence="4">
    <location>
        <position position="130"/>
    </location>
    <ligand>
        <name>a divalent metal cation</name>
        <dbReference type="ChEBI" id="CHEBI:60240"/>
        <label>2</label>
    </ligand>
</feature>
<dbReference type="Pfam" id="PF01026">
    <property type="entry name" value="TatD_DNase"/>
    <property type="match status" value="1"/>
</dbReference>
<gene>
    <name evidence="5" type="ORF">EW093_02435</name>
</gene>
<keyword evidence="2 4" id="KW-0479">Metal-binding</keyword>
<dbReference type="InterPro" id="IPR001130">
    <property type="entry name" value="TatD-like"/>
</dbReference>
<evidence type="ECO:0000313" key="5">
    <source>
        <dbReference type="EMBL" id="QEN03601.1"/>
    </source>
</evidence>
<dbReference type="Gene3D" id="3.20.20.140">
    <property type="entry name" value="Metal-dependent hydrolases"/>
    <property type="match status" value="1"/>
</dbReference>
<feature type="binding site" evidence="4">
    <location>
        <position position="9"/>
    </location>
    <ligand>
        <name>a divalent metal cation</name>
        <dbReference type="ChEBI" id="CHEBI:60240"/>
        <label>1</label>
    </ligand>
</feature>
<feature type="binding site" evidence="4">
    <location>
        <position position="94"/>
    </location>
    <ligand>
        <name>a divalent metal cation</name>
        <dbReference type="ChEBI" id="CHEBI:60240"/>
        <label>1</label>
    </ligand>
</feature>
<dbReference type="NCBIfam" id="TIGR00010">
    <property type="entry name" value="YchF/TatD family DNA exonuclease"/>
    <property type="match status" value="1"/>
</dbReference>
<keyword evidence="6" id="KW-1185">Reference proteome</keyword>